<dbReference type="Pfam" id="PF20149">
    <property type="entry name" value="DUF6532"/>
    <property type="match status" value="1"/>
</dbReference>
<organism evidence="3 4">
    <name type="scientific">Collybiopsis confluens</name>
    <dbReference type="NCBI Taxonomy" id="2823264"/>
    <lineage>
        <taxon>Eukaryota</taxon>
        <taxon>Fungi</taxon>
        <taxon>Dikarya</taxon>
        <taxon>Basidiomycota</taxon>
        <taxon>Agaricomycotina</taxon>
        <taxon>Agaricomycetes</taxon>
        <taxon>Agaricomycetidae</taxon>
        <taxon>Agaricales</taxon>
        <taxon>Marasmiineae</taxon>
        <taxon>Omphalotaceae</taxon>
        <taxon>Collybiopsis</taxon>
    </lineage>
</organism>
<accession>A0A8H5LVL2</accession>
<evidence type="ECO:0000313" key="4">
    <source>
        <dbReference type="Proteomes" id="UP000518752"/>
    </source>
</evidence>
<gene>
    <name evidence="3" type="ORF">D9757_010286</name>
</gene>
<keyword evidence="4" id="KW-1185">Reference proteome</keyword>
<dbReference type="AlphaFoldDB" id="A0A8H5LVL2"/>
<evidence type="ECO:0000313" key="3">
    <source>
        <dbReference type="EMBL" id="KAF5371064.1"/>
    </source>
</evidence>
<feature type="domain" description="DUF6532" evidence="2">
    <location>
        <begin position="234"/>
        <end position="442"/>
    </location>
</feature>
<feature type="region of interest" description="Disordered" evidence="1">
    <location>
        <begin position="105"/>
        <end position="190"/>
    </location>
</feature>
<feature type="region of interest" description="Disordered" evidence="1">
    <location>
        <begin position="493"/>
        <end position="517"/>
    </location>
</feature>
<dbReference type="Proteomes" id="UP000518752">
    <property type="component" value="Unassembled WGS sequence"/>
</dbReference>
<dbReference type="OrthoDB" id="3056889at2759"/>
<feature type="compositionally biased region" description="Basic and acidic residues" evidence="1">
    <location>
        <begin position="143"/>
        <end position="163"/>
    </location>
</feature>
<sequence>MSSHRVKRSSTDTSSRALKKTKVLTELGPNDNDSEPRLTRLSRKVALENAHKNKRAGFDKLPKENVVDVTGFMSTLIKSAPRTRPKPVSTPLLFLPRLLLQDIQGSSETPKGRSSAIKMSDTVSAKDFDKPPSPLPLNNDEADFLRDVVTGEKQDENRTERVNKKINTLDFSDDEGALTEGDGEEGNYEGDDELGNLLRVEDVPSKAQSQKKVKGGSQKILVSDFSNRKLAVFAKRCARAATCVVNMFPEDPTFCWEILTEEIQLLAAEGRAESFLESLQEISYNVDERDLFLRFMSYGVPAIRLDMGKEARIRTSQFYQVPGTLSPNEIINSVSWLLGDRRYHHGEVDVEAKICNNRPFNSPLLSMILRGYLIEGKPKQDQLLVARLRRERSIPVPLIALVTVQIGHALQEYASGYKVETAFSASNDASHFRAIMTTLTTIGKQAPEYLKFLQTNLYSQMITVGPEIVPPQTYDYENLNDFALKQHKILDSNNVDVSDHDSDEGENGTEQGEYHND</sequence>
<reference evidence="3 4" key="1">
    <citation type="journal article" date="2020" name="ISME J.">
        <title>Uncovering the hidden diversity of litter-decomposition mechanisms in mushroom-forming fungi.</title>
        <authorList>
            <person name="Floudas D."/>
            <person name="Bentzer J."/>
            <person name="Ahren D."/>
            <person name="Johansson T."/>
            <person name="Persson P."/>
            <person name="Tunlid A."/>
        </authorList>
    </citation>
    <scope>NUCLEOTIDE SEQUENCE [LARGE SCALE GENOMIC DNA]</scope>
    <source>
        <strain evidence="3 4">CBS 406.79</strain>
    </source>
</reference>
<name>A0A8H5LVL2_9AGAR</name>
<feature type="compositionally biased region" description="Acidic residues" evidence="1">
    <location>
        <begin position="171"/>
        <end position="190"/>
    </location>
</feature>
<proteinExistence type="predicted"/>
<evidence type="ECO:0000256" key="1">
    <source>
        <dbReference type="SAM" id="MobiDB-lite"/>
    </source>
</evidence>
<dbReference type="InterPro" id="IPR045341">
    <property type="entry name" value="DUF6532"/>
</dbReference>
<comment type="caution">
    <text evidence="3">The sequence shown here is derived from an EMBL/GenBank/DDBJ whole genome shotgun (WGS) entry which is preliminary data.</text>
</comment>
<protein>
    <recommendedName>
        <fullName evidence="2">DUF6532 domain-containing protein</fullName>
    </recommendedName>
</protein>
<evidence type="ECO:0000259" key="2">
    <source>
        <dbReference type="Pfam" id="PF20149"/>
    </source>
</evidence>
<feature type="region of interest" description="Disordered" evidence="1">
    <location>
        <begin position="1"/>
        <end position="37"/>
    </location>
</feature>
<dbReference type="EMBL" id="JAACJN010000118">
    <property type="protein sequence ID" value="KAF5371064.1"/>
    <property type="molecule type" value="Genomic_DNA"/>
</dbReference>